<dbReference type="EC" id="3.6.-.-" evidence="2"/>
<dbReference type="Gene3D" id="6.10.250.1120">
    <property type="match status" value="1"/>
</dbReference>
<dbReference type="InterPro" id="IPR059176">
    <property type="entry name" value="UDP-X_N"/>
</dbReference>
<sequence>MSSTTILSYAQRLKSISHLGLTYSNNEYDTERYRELEQISFEMMQMATGLSLEPLTVYFSQTKEYITPKVDIRAVIFNDQNEILLVKEKADGKWSLPGGWADIGQSPTEVAVKEALEETGFNVKPIKLLAVLDKRCHPHPPQLDYVYKIFIQCEAITASYTEAFDILDVKFFNQESIPVLSEDRVLSSQIDLMFEYLHNPEKQALID</sequence>
<name>A0ABZ0TL12_9SPHI</name>
<dbReference type="Gene3D" id="3.90.79.10">
    <property type="entry name" value="Nucleoside Triphosphate Pyrophosphohydrolase"/>
    <property type="match status" value="1"/>
</dbReference>
<dbReference type="CDD" id="cd18890">
    <property type="entry name" value="NUDIX_CDP-Chase"/>
    <property type="match status" value="1"/>
</dbReference>
<keyword evidence="2" id="KW-0378">Hydrolase</keyword>
<organism evidence="2 3">
    <name type="scientific">Mucilaginibacter sabulilitoris</name>
    <dbReference type="NCBI Taxonomy" id="1173583"/>
    <lineage>
        <taxon>Bacteria</taxon>
        <taxon>Pseudomonadati</taxon>
        <taxon>Bacteroidota</taxon>
        <taxon>Sphingobacteriia</taxon>
        <taxon>Sphingobacteriales</taxon>
        <taxon>Sphingobacteriaceae</taxon>
        <taxon>Mucilaginibacter</taxon>
    </lineage>
</organism>
<accession>A0ABZ0TL12</accession>
<dbReference type="InterPro" id="IPR015797">
    <property type="entry name" value="NUDIX_hydrolase-like_dom_sf"/>
</dbReference>
<dbReference type="EMBL" id="CP139558">
    <property type="protein sequence ID" value="WPU93842.1"/>
    <property type="molecule type" value="Genomic_DNA"/>
</dbReference>
<dbReference type="SUPFAM" id="SSF55811">
    <property type="entry name" value="Nudix"/>
    <property type="match status" value="1"/>
</dbReference>
<reference evidence="2 3" key="1">
    <citation type="submission" date="2023-11" db="EMBL/GenBank/DDBJ databases">
        <title>Analysis of the Genomes of Mucilaginibacter gossypii cycad 4 and M. sabulilitoris SNA2: microbes with the potential for plant growth promotion.</title>
        <authorList>
            <person name="Hirsch A.M."/>
            <person name="Humm E."/>
            <person name="Rubbi M."/>
            <person name="Del Vecchio G."/>
            <person name="Ha S.M."/>
            <person name="Pellegrini M."/>
            <person name="Gunsalus R.P."/>
        </authorList>
    </citation>
    <scope>NUCLEOTIDE SEQUENCE [LARGE SCALE GENOMIC DNA]</scope>
    <source>
        <strain evidence="2 3">SNA2</strain>
    </source>
</reference>
<evidence type="ECO:0000259" key="1">
    <source>
        <dbReference type="PROSITE" id="PS51462"/>
    </source>
</evidence>
<keyword evidence="3" id="KW-1185">Reference proteome</keyword>
<dbReference type="Pfam" id="PF12535">
    <property type="entry name" value="Nudix_N"/>
    <property type="match status" value="1"/>
</dbReference>
<proteinExistence type="predicted"/>
<dbReference type="RefSeq" id="WP_321562972.1">
    <property type="nucleotide sequence ID" value="NZ_CP139558.1"/>
</dbReference>
<evidence type="ECO:0000313" key="2">
    <source>
        <dbReference type="EMBL" id="WPU93842.1"/>
    </source>
</evidence>
<protein>
    <submittedName>
        <fullName evidence="2">NUDIX hydrolase</fullName>
        <ecNumber evidence="2">3.6.-.-</ecNumber>
    </submittedName>
</protein>
<dbReference type="Proteomes" id="UP001324380">
    <property type="component" value="Chromosome"/>
</dbReference>
<dbReference type="GO" id="GO:0016787">
    <property type="term" value="F:hydrolase activity"/>
    <property type="evidence" value="ECO:0007669"/>
    <property type="project" value="UniProtKB-KW"/>
</dbReference>
<dbReference type="Pfam" id="PF00293">
    <property type="entry name" value="NUDIX"/>
    <property type="match status" value="1"/>
</dbReference>
<dbReference type="PROSITE" id="PS51462">
    <property type="entry name" value="NUDIX"/>
    <property type="match status" value="1"/>
</dbReference>
<dbReference type="PANTHER" id="PTHR43736:SF1">
    <property type="entry name" value="DIHYDRONEOPTERIN TRIPHOSPHATE DIPHOSPHATASE"/>
    <property type="match status" value="1"/>
</dbReference>
<feature type="domain" description="Nudix hydrolase" evidence="1">
    <location>
        <begin position="67"/>
        <end position="194"/>
    </location>
</feature>
<dbReference type="PANTHER" id="PTHR43736">
    <property type="entry name" value="ADP-RIBOSE PYROPHOSPHATASE"/>
    <property type="match status" value="1"/>
</dbReference>
<dbReference type="InterPro" id="IPR000086">
    <property type="entry name" value="NUDIX_hydrolase_dom"/>
</dbReference>
<evidence type="ECO:0000313" key="3">
    <source>
        <dbReference type="Proteomes" id="UP001324380"/>
    </source>
</evidence>
<gene>
    <name evidence="2" type="ORF">SNE25_31470</name>
</gene>